<reference evidence="13 14" key="1">
    <citation type="journal article" date="1998" name="Nature">
        <title>The complete genome of the hyperthermophilic bacterium Aquifex aeolicus.</title>
        <authorList>
            <person name="Deckert G."/>
            <person name="Warren P.V."/>
            <person name="Gaasterland T."/>
            <person name="Young W.G."/>
            <person name="Lenox A.L."/>
            <person name="Graham D.E."/>
            <person name="Overbeek R."/>
            <person name="Snead M.A."/>
            <person name="Keller M."/>
            <person name="Aujay M."/>
            <person name="Huber R."/>
            <person name="Feldman R.A."/>
            <person name="Short J.M."/>
            <person name="Olson G.J."/>
            <person name="Swanson R.V."/>
        </authorList>
    </citation>
    <scope>NUCLEOTIDE SEQUENCE [LARGE SCALE GENOMIC DNA]</scope>
    <source>
        <strain evidence="13 14">VF5</strain>
    </source>
</reference>
<dbReference type="InterPro" id="IPR039421">
    <property type="entry name" value="Type_1_exporter"/>
</dbReference>
<dbReference type="SUPFAM" id="SSF90123">
    <property type="entry name" value="ABC transporter transmembrane region"/>
    <property type="match status" value="1"/>
</dbReference>
<dbReference type="HOGENOM" id="CLU_000604_84_3_0"/>
<keyword evidence="8 10" id="KW-0472">Membrane</keyword>
<dbReference type="Proteomes" id="UP000000798">
    <property type="component" value="Chromosome"/>
</dbReference>
<dbReference type="InterPro" id="IPR027417">
    <property type="entry name" value="P-loop_NTPase"/>
</dbReference>
<dbReference type="PANTHER" id="PTHR43394:SF1">
    <property type="entry name" value="ATP-BINDING CASSETTE SUB-FAMILY B MEMBER 10, MITOCHONDRIAL"/>
    <property type="match status" value="1"/>
</dbReference>
<dbReference type="KEGG" id="aae:aq_1563"/>
<proteinExistence type="predicted"/>
<evidence type="ECO:0000259" key="12">
    <source>
        <dbReference type="PROSITE" id="PS50929"/>
    </source>
</evidence>
<evidence type="ECO:0000256" key="7">
    <source>
        <dbReference type="ARBA" id="ARBA00022989"/>
    </source>
</evidence>
<dbReference type="RefSeq" id="WP_010881014.1">
    <property type="nucleotide sequence ID" value="NC_000918.1"/>
</dbReference>
<dbReference type="PROSITE" id="PS50929">
    <property type="entry name" value="ABC_TM1F"/>
    <property type="match status" value="1"/>
</dbReference>
<gene>
    <name evidence="13" type="primary">abcT13</name>
    <name evidence="13" type="ordered locus">aq_1563</name>
</gene>
<dbReference type="OrthoDB" id="9762778at2"/>
<evidence type="ECO:0000256" key="1">
    <source>
        <dbReference type="ARBA" id="ARBA00004651"/>
    </source>
</evidence>
<dbReference type="InterPro" id="IPR011527">
    <property type="entry name" value="ABC1_TM_dom"/>
</dbReference>
<keyword evidence="9" id="KW-0325">Glycoprotein</keyword>
<dbReference type="FunFam" id="3.40.50.300:FF:002145">
    <property type="entry name" value="ABC transporter (MsbA subfamily)"/>
    <property type="match status" value="1"/>
</dbReference>
<evidence type="ECO:0000256" key="4">
    <source>
        <dbReference type="ARBA" id="ARBA00022692"/>
    </source>
</evidence>
<evidence type="ECO:0000259" key="11">
    <source>
        <dbReference type="PROSITE" id="PS50893"/>
    </source>
</evidence>
<dbReference type="SUPFAM" id="SSF52540">
    <property type="entry name" value="P-loop containing nucleoside triphosphate hydrolases"/>
    <property type="match status" value="1"/>
</dbReference>
<evidence type="ECO:0000313" key="13">
    <source>
        <dbReference type="EMBL" id="AAC07466.1"/>
    </source>
</evidence>
<dbReference type="FunCoup" id="O67511">
    <property type="interactions" value="319"/>
</dbReference>
<feature type="transmembrane region" description="Helical" evidence="10">
    <location>
        <begin position="159"/>
        <end position="177"/>
    </location>
</feature>
<dbReference type="Gene3D" id="3.40.50.300">
    <property type="entry name" value="P-loop containing nucleotide triphosphate hydrolases"/>
    <property type="match status" value="1"/>
</dbReference>
<dbReference type="EMBL" id="AE000657">
    <property type="protein sequence ID" value="AAC07466.1"/>
    <property type="molecule type" value="Genomic_DNA"/>
</dbReference>
<dbReference type="InterPro" id="IPR003439">
    <property type="entry name" value="ABC_transporter-like_ATP-bd"/>
</dbReference>
<dbReference type="GO" id="GO:0016887">
    <property type="term" value="F:ATP hydrolysis activity"/>
    <property type="evidence" value="ECO:0007669"/>
    <property type="project" value="InterPro"/>
</dbReference>
<dbReference type="AlphaFoldDB" id="O67511"/>
<dbReference type="Gene3D" id="1.20.1560.10">
    <property type="entry name" value="ABC transporter type 1, transmembrane domain"/>
    <property type="match status" value="1"/>
</dbReference>
<evidence type="ECO:0000256" key="2">
    <source>
        <dbReference type="ARBA" id="ARBA00022448"/>
    </source>
</evidence>
<feature type="domain" description="ABC transmembrane type-1" evidence="12">
    <location>
        <begin position="19"/>
        <end position="301"/>
    </location>
</feature>
<dbReference type="InterPro" id="IPR036640">
    <property type="entry name" value="ABC1_TM_sf"/>
</dbReference>
<keyword evidence="2" id="KW-0813">Transport</keyword>
<evidence type="ECO:0000256" key="3">
    <source>
        <dbReference type="ARBA" id="ARBA00022475"/>
    </source>
</evidence>
<dbReference type="InterPro" id="IPR017871">
    <property type="entry name" value="ABC_transporter-like_CS"/>
</dbReference>
<evidence type="ECO:0000256" key="8">
    <source>
        <dbReference type="ARBA" id="ARBA00023136"/>
    </source>
</evidence>
<dbReference type="Pfam" id="PF00664">
    <property type="entry name" value="ABC_membrane"/>
    <property type="match status" value="1"/>
</dbReference>
<dbReference type="PANTHER" id="PTHR43394">
    <property type="entry name" value="ATP-DEPENDENT PERMEASE MDL1, MITOCHONDRIAL"/>
    <property type="match status" value="1"/>
</dbReference>
<evidence type="ECO:0000256" key="10">
    <source>
        <dbReference type="SAM" id="Phobius"/>
    </source>
</evidence>
<feature type="transmembrane region" description="Helical" evidence="10">
    <location>
        <begin position="58"/>
        <end position="83"/>
    </location>
</feature>
<dbReference type="GO" id="GO:0140359">
    <property type="term" value="F:ABC-type transporter activity"/>
    <property type="evidence" value="ECO:0007669"/>
    <property type="project" value="InterPro"/>
</dbReference>
<dbReference type="EnsemblBacteria" id="AAC07466">
    <property type="protein sequence ID" value="AAC07466"/>
    <property type="gene ID" value="aq_1563"/>
</dbReference>
<dbReference type="GO" id="GO:0005886">
    <property type="term" value="C:plasma membrane"/>
    <property type="evidence" value="ECO:0007669"/>
    <property type="project" value="UniProtKB-SubCell"/>
</dbReference>
<comment type="subcellular location">
    <subcellularLocation>
        <location evidence="1">Cell membrane</location>
        <topology evidence="1">Multi-pass membrane protein</topology>
    </subcellularLocation>
</comment>
<keyword evidence="3" id="KW-1003">Cell membrane</keyword>
<dbReference type="PROSITE" id="PS50893">
    <property type="entry name" value="ABC_TRANSPORTER_2"/>
    <property type="match status" value="1"/>
</dbReference>
<dbReference type="PROSITE" id="PS00211">
    <property type="entry name" value="ABC_TRANSPORTER_1"/>
    <property type="match status" value="1"/>
</dbReference>
<organism evidence="13 14">
    <name type="scientific">Aquifex aeolicus (strain VF5)</name>
    <dbReference type="NCBI Taxonomy" id="224324"/>
    <lineage>
        <taxon>Bacteria</taxon>
        <taxon>Pseudomonadati</taxon>
        <taxon>Aquificota</taxon>
        <taxon>Aquificia</taxon>
        <taxon>Aquificales</taxon>
        <taxon>Aquificaceae</taxon>
        <taxon>Aquifex</taxon>
    </lineage>
</organism>
<evidence type="ECO:0000256" key="9">
    <source>
        <dbReference type="ARBA" id="ARBA00023180"/>
    </source>
</evidence>
<protein>
    <submittedName>
        <fullName evidence="13">ABC transporter (MsbA subfamily)</fullName>
    </submittedName>
</protein>
<evidence type="ECO:0000313" key="14">
    <source>
        <dbReference type="Proteomes" id="UP000000798"/>
    </source>
</evidence>
<dbReference type="GO" id="GO:0055085">
    <property type="term" value="P:transmembrane transport"/>
    <property type="evidence" value="ECO:0000318"/>
    <property type="project" value="GO_Central"/>
</dbReference>
<keyword evidence="4 10" id="KW-0812">Transmembrane</keyword>
<keyword evidence="14" id="KW-1185">Reference proteome</keyword>
<dbReference type="InParanoid" id="O67511"/>
<keyword evidence="6" id="KW-0067">ATP-binding</keyword>
<evidence type="ECO:0000256" key="5">
    <source>
        <dbReference type="ARBA" id="ARBA00022741"/>
    </source>
</evidence>
<evidence type="ECO:0000256" key="6">
    <source>
        <dbReference type="ARBA" id="ARBA00022840"/>
    </source>
</evidence>
<feature type="domain" description="ABC transporter" evidence="11">
    <location>
        <begin position="332"/>
        <end position="554"/>
    </location>
</feature>
<name>O67511_AQUAE</name>
<keyword evidence="5" id="KW-0547">Nucleotide-binding</keyword>
<feature type="transmembrane region" description="Helical" evidence="10">
    <location>
        <begin position="235"/>
        <end position="259"/>
    </location>
</feature>
<dbReference type="STRING" id="224324.aq_1563"/>
<dbReference type="InterPro" id="IPR003593">
    <property type="entry name" value="AAA+_ATPase"/>
</dbReference>
<sequence length="554" mass="63545">MNNYRWLYNLSKPYILLFLLSLLGSLIQSSGATALALLVKQVVDNVLILKNQEELLKYVLLLFSSALIIQVGFFISSFTLSYISEKVIYSLRNEIYEKLLYAPINYVLYTPSGELISRIVSDLEQLRQVFADYIPKLLREPLVVLALFGVLLYRDLFLTLLILLLFPVMALFTKYFSEKKKKHLSRQREKVALLTSILSETLRGFENIKLFLAENRFIKDFKELSFRIFRSSVKINLYVVGNTVINYTFGYAVVSLILFAGGYRIVKGDITTGDFISFLTALFMIQKPLMETQKAIMNLRGSAPIFERIRNLLNVPEEKDGSEEFEGLKERIEFRDVSVKINRKEILKNVNLSVYRGSKVGIKGHTGSGKSTFVKLIPRLLEYEGEIFVDHTELREFKLKSLREKIGFLSQEVMVFRGSVRENLLIAKPDATEEEMLKALELAKCDFVLNSPEGLDKFLEEGGKNLSGGEKQRLALARIFLKNPEIVILDEATSALDPKTEEEVIYNLYKFLKEKTIFAVAHRPFIFNFCDVILEFEGGRLKEFSTSKENSIKL</sequence>
<dbReference type="PIR" id="E70435">
    <property type="entry name" value="E70435"/>
</dbReference>
<dbReference type="SMART" id="SM00382">
    <property type="entry name" value="AAA"/>
    <property type="match status" value="1"/>
</dbReference>
<dbReference type="eggNOG" id="COG1132">
    <property type="taxonomic scope" value="Bacteria"/>
</dbReference>
<keyword evidence="7 10" id="KW-1133">Transmembrane helix</keyword>
<dbReference type="GO" id="GO:0034040">
    <property type="term" value="F:ATPase-coupled lipid transmembrane transporter activity"/>
    <property type="evidence" value="ECO:0000318"/>
    <property type="project" value="GO_Central"/>
</dbReference>
<accession>O67511</accession>
<dbReference type="CDD" id="cd18552">
    <property type="entry name" value="ABC_6TM_MsbA_like"/>
    <property type="match status" value="1"/>
</dbReference>
<dbReference type="GO" id="GO:0005524">
    <property type="term" value="F:ATP binding"/>
    <property type="evidence" value="ECO:0007669"/>
    <property type="project" value="UniProtKB-KW"/>
</dbReference>
<dbReference type="Pfam" id="PF00005">
    <property type="entry name" value="ABC_tran"/>
    <property type="match status" value="1"/>
</dbReference>